<dbReference type="eggNOG" id="ENOG5030YWP">
    <property type="taxonomic scope" value="Bacteria"/>
</dbReference>
<dbReference type="Proteomes" id="UP000030152">
    <property type="component" value="Unassembled WGS sequence"/>
</dbReference>
<keyword evidence="1" id="KW-0732">Signal</keyword>
<evidence type="ECO:0008006" key="4">
    <source>
        <dbReference type="Google" id="ProtNLM"/>
    </source>
</evidence>
<name>A0A0A2M7Y9_9FLAO</name>
<accession>A0A0A2M7Y9</accession>
<comment type="caution">
    <text evidence="2">The sequence shown here is derived from an EMBL/GenBank/DDBJ whole genome shotgun (WGS) entry which is preliminary data.</text>
</comment>
<sequence>MKKLILLTALLIGMFAQAQDIGYLQKLKALPSEADALNVANEIASYSKVELRIYKTIDSPTQKNLRYVFAPAQLSDKEISGRTYNEGQPNIFTTIDFVYYNEGENSDLEKTGVKKYRLSTVQTMYLNLFPYWKQYFNPSADTEKTLTDYKSQHVKDIPNAINYYIQKQGGSWVLKNQS</sequence>
<dbReference type="EMBL" id="JRLX01000001">
    <property type="protein sequence ID" value="KGO88394.1"/>
    <property type="molecule type" value="Genomic_DNA"/>
</dbReference>
<evidence type="ECO:0000313" key="3">
    <source>
        <dbReference type="Proteomes" id="UP000030152"/>
    </source>
</evidence>
<feature type="chain" id="PRO_5001991964" description="DUF4468 domain-containing protein" evidence="1">
    <location>
        <begin position="19"/>
        <end position="178"/>
    </location>
</feature>
<evidence type="ECO:0000313" key="2">
    <source>
        <dbReference type="EMBL" id="KGO88394.1"/>
    </source>
</evidence>
<reference evidence="2 3" key="1">
    <citation type="submission" date="2013-09" db="EMBL/GenBank/DDBJ databases">
        <authorList>
            <person name="Zeng Z."/>
            <person name="Chen C."/>
        </authorList>
    </citation>
    <scope>NUCLEOTIDE SEQUENCE [LARGE SCALE GENOMIC DNA]</scope>
    <source>
        <strain evidence="2 3">WB 3.3-2</strain>
    </source>
</reference>
<keyword evidence="3" id="KW-1185">Reference proteome</keyword>
<feature type="signal peptide" evidence="1">
    <location>
        <begin position="1"/>
        <end position="18"/>
    </location>
</feature>
<evidence type="ECO:0000256" key="1">
    <source>
        <dbReference type="SAM" id="SignalP"/>
    </source>
</evidence>
<proteinExistence type="predicted"/>
<protein>
    <recommendedName>
        <fullName evidence="4">DUF4468 domain-containing protein</fullName>
    </recommendedName>
</protein>
<dbReference type="STRING" id="1121895.GCA_000378485_00272"/>
<dbReference type="AlphaFoldDB" id="A0A0A2M7Y9"/>
<gene>
    <name evidence="2" type="ORF">Q765_00310</name>
</gene>
<dbReference type="RefSeq" id="WP_020211397.1">
    <property type="nucleotide sequence ID" value="NZ_JRLX01000001.1"/>
</dbReference>
<organism evidence="2 3">
    <name type="scientific">Flavobacterium rivuli WB 3.3-2 = DSM 21788</name>
    <dbReference type="NCBI Taxonomy" id="1121895"/>
    <lineage>
        <taxon>Bacteria</taxon>
        <taxon>Pseudomonadati</taxon>
        <taxon>Bacteroidota</taxon>
        <taxon>Flavobacteriia</taxon>
        <taxon>Flavobacteriales</taxon>
        <taxon>Flavobacteriaceae</taxon>
        <taxon>Flavobacterium</taxon>
    </lineage>
</organism>
<dbReference type="OrthoDB" id="1346471at2"/>